<protein>
    <submittedName>
        <fullName evidence="3 4">Uncharacterized protein</fullName>
    </submittedName>
</protein>
<dbReference type="WBParaSite" id="TCONS_00003970.p1">
    <property type="protein sequence ID" value="TCONS_00003970.p1"/>
    <property type="gene ID" value="XLOC_000778"/>
</dbReference>
<proteinExistence type="predicted"/>
<reference evidence="3" key="1">
    <citation type="submission" date="2015-08" db="UniProtKB">
        <authorList>
            <consortium name="WormBaseParasite"/>
        </authorList>
    </citation>
    <scope>IDENTIFICATION</scope>
</reference>
<keyword evidence="1" id="KW-0812">Transmembrane</keyword>
<organism evidence="3">
    <name type="scientific">Strongyloides stercoralis</name>
    <name type="common">Threadworm</name>
    <dbReference type="NCBI Taxonomy" id="6248"/>
    <lineage>
        <taxon>Eukaryota</taxon>
        <taxon>Metazoa</taxon>
        <taxon>Ecdysozoa</taxon>
        <taxon>Nematoda</taxon>
        <taxon>Chromadorea</taxon>
        <taxon>Rhabditida</taxon>
        <taxon>Tylenchina</taxon>
        <taxon>Panagrolaimomorpha</taxon>
        <taxon>Strongyloidoidea</taxon>
        <taxon>Strongyloididae</taxon>
        <taxon>Strongyloides</taxon>
    </lineage>
</organism>
<evidence type="ECO:0000313" key="4">
    <source>
        <dbReference type="WBParaSite" id="TCONS_00003970.p1"/>
    </source>
</evidence>
<dbReference type="Proteomes" id="UP000035681">
    <property type="component" value="Unplaced"/>
</dbReference>
<evidence type="ECO:0000256" key="1">
    <source>
        <dbReference type="SAM" id="Phobius"/>
    </source>
</evidence>
<evidence type="ECO:0000313" key="3">
    <source>
        <dbReference type="WBParaSite" id="SSTP_0000887500.1"/>
    </source>
</evidence>
<keyword evidence="1" id="KW-0472">Membrane</keyword>
<feature type="transmembrane region" description="Helical" evidence="1">
    <location>
        <begin position="113"/>
        <end position="133"/>
    </location>
</feature>
<keyword evidence="2" id="KW-1185">Reference proteome</keyword>
<keyword evidence="1" id="KW-1133">Transmembrane helix</keyword>
<name>A0A0K0EHB9_STRER</name>
<dbReference type="AlphaFoldDB" id="A0A0K0EHB9"/>
<dbReference type="WBParaSite" id="SSTP_0000887500.1">
    <property type="protein sequence ID" value="SSTP_0000887500.1"/>
    <property type="gene ID" value="SSTP_0000887500"/>
</dbReference>
<accession>A0A0K0EHB9</accession>
<evidence type="ECO:0000313" key="2">
    <source>
        <dbReference type="Proteomes" id="UP000035681"/>
    </source>
</evidence>
<sequence length="134" mass="16137">MISNTKGDKFIESDYHDGDVNPPHVSWVPILSRRNDKIKEAFDVIVESKKIKNDYINKINRIAEMLNMSYEIENKNFFDFERDNLKNIKNYKMKFIKKSEEESSKNNVFSKNVFLSTKYFLFIYICLILYFLFF</sequence>